<dbReference type="OrthoDB" id="8482at2157"/>
<evidence type="ECO:0000259" key="1">
    <source>
        <dbReference type="Pfam" id="PF24038"/>
    </source>
</evidence>
<dbReference type="AlphaFoldDB" id="A0A1I6FKX0"/>
<organism evidence="3 4">
    <name type="scientific">Halorubrum sodomense</name>
    <dbReference type="NCBI Taxonomy" id="35743"/>
    <lineage>
        <taxon>Archaea</taxon>
        <taxon>Methanobacteriati</taxon>
        <taxon>Methanobacteriota</taxon>
        <taxon>Stenosarchaea group</taxon>
        <taxon>Halobacteria</taxon>
        <taxon>Halobacteriales</taxon>
        <taxon>Haloferacaceae</taxon>
        <taxon>Halorubrum</taxon>
    </lineage>
</organism>
<reference evidence="4" key="1">
    <citation type="submission" date="2016-10" db="EMBL/GenBank/DDBJ databases">
        <authorList>
            <person name="Varghese N."/>
            <person name="Submissions S."/>
        </authorList>
    </citation>
    <scope>NUCLEOTIDE SEQUENCE [LARGE SCALE GENOMIC DNA]</scope>
    <source>
        <strain evidence="4">RD 26</strain>
    </source>
</reference>
<protein>
    <submittedName>
        <fullName evidence="3">Uncharacterized protein</fullName>
    </submittedName>
</protein>
<dbReference type="EMBL" id="FOYN01000001">
    <property type="protein sequence ID" value="SFR30538.1"/>
    <property type="molecule type" value="Genomic_DNA"/>
</dbReference>
<evidence type="ECO:0000259" key="2">
    <source>
        <dbReference type="Pfam" id="PF24042"/>
    </source>
</evidence>
<dbReference type="InterPro" id="IPR055775">
    <property type="entry name" value="DUF7351"/>
</dbReference>
<dbReference type="InterPro" id="IPR055771">
    <property type="entry name" value="DUF7347"/>
</dbReference>
<dbReference type="SUPFAM" id="SSF46785">
    <property type="entry name" value="Winged helix' DNA-binding domain"/>
    <property type="match status" value="1"/>
</dbReference>
<feature type="domain" description="DUF7347" evidence="1">
    <location>
        <begin position="12"/>
        <end position="87"/>
    </location>
</feature>
<feature type="domain" description="DUF7351" evidence="2">
    <location>
        <begin position="104"/>
        <end position="309"/>
    </location>
</feature>
<sequence length="318" mass="34391">MSDEDTGGRLSPDDAFAALSNEHRVRILRELGDAGSPLAFSELYDRLPVDDTARFNYHLGELRGHFVRKTADGYALDHPGQRVVEAIRSGAVTHDPEIERTTVDDRCPTCESPLEIQWLDGSVEVFCSVCESRWDRSHGRVGGPGEVESGYLGRLPFPPAGLRDRTPSEVLRAAHAWTNLELLAVGSGICPRCAAAVETELDACPDHDADGVCSTCRSRFAVLLYAACPNCPYQVGGAAALGLLSSPELLAFTLDHGIDPFSPESVLRLDRLLSEYDEEVLSRDPLRAVLTFSAGGDTLSLRVDETGDVVDGPTRPSS</sequence>
<dbReference type="STRING" id="35743.SAMN04487937_0364"/>
<dbReference type="Pfam" id="PF24042">
    <property type="entry name" value="DUF7351"/>
    <property type="match status" value="1"/>
</dbReference>
<dbReference type="Gene3D" id="1.10.10.10">
    <property type="entry name" value="Winged helix-like DNA-binding domain superfamily/Winged helix DNA-binding domain"/>
    <property type="match status" value="1"/>
</dbReference>
<dbReference type="Proteomes" id="UP000198932">
    <property type="component" value="Unassembled WGS sequence"/>
</dbReference>
<accession>A0A1I6FKX0</accession>
<dbReference type="Pfam" id="PF24038">
    <property type="entry name" value="DUF7347"/>
    <property type="match status" value="1"/>
</dbReference>
<evidence type="ECO:0000313" key="4">
    <source>
        <dbReference type="Proteomes" id="UP000198932"/>
    </source>
</evidence>
<name>A0A1I6FKX0_HALSD</name>
<evidence type="ECO:0000313" key="3">
    <source>
        <dbReference type="EMBL" id="SFR30538.1"/>
    </source>
</evidence>
<proteinExistence type="predicted"/>
<dbReference type="InterPro" id="IPR036390">
    <property type="entry name" value="WH_DNA-bd_sf"/>
</dbReference>
<dbReference type="RefSeq" id="WP_092919875.1">
    <property type="nucleotide sequence ID" value="NZ_FOYN01000001.1"/>
</dbReference>
<dbReference type="InterPro" id="IPR036388">
    <property type="entry name" value="WH-like_DNA-bd_sf"/>
</dbReference>
<gene>
    <name evidence="3" type="ORF">SAMN04487937_0364</name>
</gene>
<keyword evidence="4" id="KW-1185">Reference proteome</keyword>